<evidence type="ECO:0000313" key="1">
    <source>
        <dbReference type="EMBL" id="KAL2607691.1"/>
    </source>
</evidence>
<keyword evidence="2" id="KW-1185">Reference proteome</keyword>
<name>A0ABD1XIG2_9MARC</name>
<dbReference type="EMBL" id="JBHFFA010000008">
    <property type="protein sequence ID" value="KAL2607691.1"/>
    <property type="molecule type" value="Genomic_DNA"/>
</dbReference>
<accession>A0ABD1XIG2</accession>
<reference evidence="1 2" key="1">
    <citation type="submission" date="2024-09" db="EMBL/GenBank/DDBJ databases">
        <title>Chromosome-scale assembly of Riccia fluitans.</title>
        <authorList>
            <person name="Paukszto L."/>
            <person name="Sawicki J."/>
            <person name="Karawczyk K."/>
            <person name="Piernik-Szablinska J."/>
            <person name="Szczecinska M."/>
            <person name="Mazdziarz M."/>
        </authorList>
    </citation>
    <scope>NUCLEOTIDE SEQUENCE [LARGE SCALE GENOMIC DNA]</scope>
    <source>
        <strain evidence="1">Rf_01</strain>
        <tissue evidence="1">Aerial parts of the thallus</tissue>
    </source>
</reference>
<dbReference type="Proteomes" id="UP001605036">
    <property type="component" value="Unassembled WGS sequence"/>
</dbReference>
<evidence type="ECO:0000313" key="2">
    <source>
        <dbReference type="Proteomes" id="UP001605036"/>
    </source>
</evidence>
<sequence>MLEACSQDAERLMSEDRLNPNPFICCPETFWSLEKSRSRRACGEPCRQLCENLPAAVKTTLSVLIFANLAESRSGGG</sequence>
<organism evidence="1 2">
    <name type="scientific">Riccia fluitans</name>
    <dbReference type="NCBI Taxonomy" id="41844"/>
    <lineage>
        <taxon>Eukaryota</taxon>
        <taxon>Viridiplantae</taxon>
        <taxon>Streptophyta</taxon>
        <taxon>Embryophyta</taxon>
        <taxon>Marchantiophyta</taxon>
        <taxon>Marchantiopsida</taxon>
        <taxon>Marchantiidae</taxon>
        <taxon>Marchantiales</taxon>
        <taxon>Ricciaceae</taxon>
        <taxon>Riccia</taxon>
    </lineage>
</organism>
<protein>
    <submittedName>
        <fullName evidence="1">Uncharacterized protein</fullName>
    </submittedName>
</protein>
<comment type="caution">
    <text evidence="1">The sequence shown here is derived from an EMBL/GenBank/DDBJ whole genome shotgun (WGS) entry which is preliminary data.</text>
</comment>
<gene>
    <name evidence="1" type="ORF">R1flu_026264</name>
</gene>
<dbReference type="AlphaFoldDB" id="A0ABD1XIG2"/>
<proteinExistence type="predicted"/>